<dbReference type="Proteomes" id="UP000828384">
    <property type="component" value="Segment"/>
</dbReference>
<name>A0AAE9C7I1_9CAUD</name>
<evidence type="ECO:0000313" key="1">
    <source>
        <dbReference type="EMBL" id="UGC97752.1"/>
    </source>
</evidence>
<evidence type="ECO:0000313" key="2">
    <source>
        <dbReference type="Proteomes" id="UP000828384"/>
    </source>
</evidence>
<reference evidence="1" key="1">
    <citation type="journal article" date="2022" name="Curr. Microbiol.">
        <title>Isolation, Characterization, and Comparative Genomic Analysis of vB_Pd_C23, a Novel Bacteriophage of Pantoea dispersa.</title>
        <authorList>
            <person name="Grami E."/>
            <person name="Laadouze I."/>
            <person name="Ben Tiba S."/>
            <person name="Hafiane A."/>
            <person name="Sealey K.S."/>
            <person name="Saidi N."/>
        </authorList>
    </citation>
    <scope>NUCLEOTIDE SEQUENCE</scope>
</reference>
<accession>A0AAE9C7I1</accession>
<sequence>MKLIDLLVQELPKRGGWPAGAEFARAYPNDKYLWFFCPDDYPHQSYPAIEAKDITEHGVKVTCAAYNNALAASQQPTWNGEGRPPVGAVVELMDDSQSSTWGEVTIKFYGDAFAVWDDHGQEESNSLCHVRVRPIRTEADRKRDDALSDLESGLGHAHGLFDLMQIYNLIASGMVRGIKLESS</sequence>
<keyword evidence="2" id="KW-1185">Reference proteome</keyword>
<organism evidence="1 2">
    <name type="scientific">Pantoea phage PdC23</name>
    <dbReference type="NCBI Taxonomy" id="2894356"/>
    <lineage>
        <taxon>Viruses</taxon>
        <taxon>Duplodnaviria</taxon>
        <taxon>Heunggongvirae</taxon>
        <taxon>Uroviricota</taxon>
        <taxon>Caudoviricetes</taxon>
        <taxon>Felixviridae</taxon>
        <taxon>Certevirus</taxon>
        <taxon>Certevirus C23</taxon>
    </lineage>
</organism>
<protein>
    <submittedName>
        <fullName evidence="1">Uncharacterized protein</fullName>
    </submittedName>
</protein>
<dbReference type="EMBL" id="OL396571">
    <property type="protein sequence ID" value="UGC97752.1"/>
    <property type="molecule type" value="Genomic_DNA"/>
</dbReference>
<gene>
    <name evidence="1" type="ORF">pdc_039</name>
</gene>
<proteinExistence type="predicted"/>